<protein>
    <submittedName>
        <fullName evidence="1">Uncharacterized protein</fullName>
    </submittedName>
</protein>
<organism evidence="1 2">
    <name type="scientific">Arachis hypogaea</name>
    <name type="common">Peanut</name>
    <dbReference type="NCBI Taxonomy" id="3818"/>
    <lineage>
        <taxon>Eukaryota</taxon>
        <taxon>Viridiplantae</taxon>
        <taxon>Streptophyta</taxon>
        <taxon>Embryophyta</taxon>
        <taxon>Tracheophyta</taxon>
        <taxon>Spermatophyta</taxon>
        <taxon>Magnoliopsida</taxon>
        <taxon>eudicotyledons</taxon>
        <taxon>Gunneridae</taxon>
        <taxon>Pentapetalae</taxon>
        <taxon>rosids</taxon>
        <taxon>fabids</taxon>
        <taxon>Fabales</taxon>
        <taxon>Fabaceae</taxon>
        <taxon>Papilionoideae</taxon>
        <taxon>50 kb inversion clade</taxon>
        <taxon>dalbergioids sensu lato</taxon>
        <taxon>Dalbergieae</taxon>
        <taxon>Pterocarpus clade</taxon>
        <taxon>Arachis</taxon>
    </lineage>
</organism>
<dbReference type="Proteomes" id="UP000289738">
    <property type="component" value="Chromosome B08"/>
</dbReference>
<keyword evidence="2" id="KW-1185">Reference proteome</keyword>
<evidence type="ECO:0000313" key="1">
    <source>
        <dbReference type="EMBL" id="RYQ97871.1"/>
    </source>
</evidence>
<sequence>MASMAARRSSSTIVRTICRATAKSTAGRSSSSSFPLRDSNLGFRHNNNRIAPARFSLLRRELSSLKPLHTAIASSYLVSKLPTEATTSSQDFLTISAEQLDYKPSLLLQNPQFLTPDGVVCDFGF</sequence>
<dbReference type="AlphaFoldDB" id="A0A444Y7D1"/>
<comment type="caution">
    <text evidence="1">The sequence shown here is derived from an EMBL/GenBank/DDBJ whole genome shotgun (WGS) entry which is preliminary data.</text>
</comment>
<dbReference type="EMBL" id="SDMP01000018">
    <property type="protein sequence ID" value="RYQ97871.1"/>
    <property type="molecule type" value="Genomic_DNA"/>
</dbReference>
<evidence type="ECO:0000313" key="2">
    <source>
        <dbReference type="Proteomes" id="UP000289738"/>
    </source>
</evidence>
<proteinExistence type="predicted"/>
<reference evidence="1 2" key="1">
    <citation type="submission" date="2019-01" db="EMBL/GenBank/DDBJ databases">
        <title>Sequencing of cultivated peanut Arachis hypogaea provides insights into genome evolution and oil improvement.</title>
        <authorList>
            <person name="Chen X."/>
        </authorList>
    </citation>
    <scope>NUCLEOTIDE SEQUENCE [LARGE SCALE GENOMIC DNA]</scope>
    <source>
        <strain evidence="2">cv. Fuhuasheng</strain>
        <tissue evidence="1">Leaves</tissue>
    </source>
</reference>
<accession>A0A444Y7D1</accession>
<gene>
    <name evidence="1" type="ORF">Ahy_B08g093946</name>
</gene>
<name>A0A444Y7D1_ARAHY</name>